<organism evidence="1 2">
    <name type="scientific">Agaribacter marinus</name>
    <dbReference type="NCBI Taxonomy" id="1431249"/>
    <lineage>
        <taxon>Bacteria</taxon>
        <taxon>Pseudomonadati</taxon>
        <taxon>Pseudomonadota</taxon>
        <taxon>Gammaproteobacteria</taxon>
        <taxon>Alteromonadales</taxon>
        <taxon>Alteromonadaceae</taxon>
        <taxon>Agaribacter</taxon>
    </lineage>
</organism>
<protein>
    <submittedName>
        <fullName evidence="1">Uncharacterized protein</fullName>
    </submittedName>
</protein>
<evidence type="ECO:0000313" key="1">
    <source>
        <dbReference type="EMBL" id="GLR69994.1"/>
    </source>
</evidence>
<dbReference type="Proteomes" id="UP001156601">
    <property type="component" value="Unassembled WGS sequence"/>
</dbReference>
<dbReference type="EMBL" id="BSOT01000005">
    <property type="protein sequence ID" value="GLR69994.1"/>
    <property type="molecule type" value="Genomic_DNA"/>
</dbReference>
<dbReference type="AlphaFoldDB" id="A0AA37WJA4"/>
<reference evidence="1" key="2">
    <citation type="submission" date="2023-01" db="EMBL/GenBank/DDBJ databases">
        <title>Draft genome sequence of Agaribacter marinus strain NBRC 110023.</title>
        <authorList>
            <person name="Sun Q."/>
            <person name="Mori K."/>
        </authorList>
    </citation>
    <scope>NUCLEOTIDE SEQUENCE</scope>
    <source>
        <strain evidence="1">NBRC 110023</strain>
    </source>
</reference>
<accession>A0AA37WJA4</accession>
<sequence length="263" mass="30508">MNTMTDINDPTLVKLLSVDLFFDIDVYTKIEPFTLRQMAIDYGLYEDEVLCRVTAFNKLGKATRGKVSSKTAVNKINKLFSEDILRTAIFLEDEKYECDNQDTMTIYTSAYNNSGFKSYISFLISDVSKISEIETFFRDLCEKYSPMYGSAALYILDHFPRVIEGLSKIQELNLTHPIHSLNINRYEGSLSKGIVNDFHWLNYFSNKYFSKLQLSSLRNEEVIDNSEEGKLIQLSKGPFLTEEELERITLLRSENTEYLDIFR</sequence>
<reference evidence="1" key="1">
    <citation type="journal article" date="2014" name="Int. J. Syst. Evol. Microbiol.">
        <title>Complete genome sequence of Corynebacterium casei LMG S-19264T (=DSM 44701T), isolated from a smear-ripened cheese.</title>
        <authorList>
            <consortium name="US DOE Joint Genome Institute (JGI-PGF)"/>
            <person name="Walter F."/>
            <person name="Albersmeier A."/>
            <person name="Kalinowski J."/>
            <person name="Ruckert C."/>
        </authorList>
    </citation>
    <scope>NUCLEOTIDE SEQUENCE</scope>
    <source>
        <strain evidence="1">NBRC 110023</strain>
    </source>
</reference>
<comment type="caution">
    <text evidence="1">The sequence shown here is derived from an EMBL/GenBank/DDBJ whole genome shotgun (WGS) entry which is preliminary data.</text>
</comment>
<gene>
    <name evidence="1" type="ORF">GCM10007852_09020</name>
</gene>
<name>A0AA37WJA4_9ALTE</name>
<proteinExistence type="predicted"/>
<keyword evidence="2" id="KW-1185">Reference proteome</keyword>
<evidence type="ECO:0000313" key="2">
    <source>
        <dbReference type="Proteomes" id="UP001156601"/>
    </source>
</evidence>